<name>A0A1T4KR53_9BACT</name>
<dbReference type="AlphaFoldDB" id="A0A1T4KR53"/>
<dbReference type="STRING" id="115783.SAMN02745119_00657"/>
<keyword evidence="2" id="KW-1185">Reference proteome</keyword>
<evidence type="ECO:0000313" key="1">
    <source>
        <dbReference type="EMBL" id="SJZ44895.1"/>
    </source>
</evidence>
<dbReference type="Proteomes" id="UP000190102">
    <property type="component" value="Unassembled WGS sequence"/>
</dbReference>
<gene>
    <name evidence="1" type="ORF">SAMN02745119_00657</name>
</gene>
<dbReference type="RefSeq" id="WP_078788934.1">
    <property type="nucleotide sequence ID" value="NZ_FUWR01000001.1"/>
</dbReference>
<proteinExistence type="predicted"/>
<sequence length="89" mass="9904">MTEPTIAIYTEEDTGSTDAVVNEVNLSLHGANRVLERDIPLEALEGVRHLLPLLNTKPLKFRYKGVFVVARLVNGSPRIITAWRLLPPS</sequence>
<evidence type="ECO:0000313" key="2">
    <source>
        <dbReference type="Proteomes" id="UP000190102"/>
    </source>
</evidence>
<accession>A0A1T4KR53</accession>
<dbReference type="EMBL" id="FUWR01000001">
    <property type="protein sequence ID" value="SJZ44895.1"/>
    <property type="molecule type" value="Genomic_DNA"/>
</dbReference>
<protein>
    <submittedName>
        <fullName evidence="1">Uncharacterized protein</fullName>
    </submittedName>
</protein>
<organism evidence="1 2">
    <name type="scientific">Trichlorobacter thiogenes</name>
    <dbReference type="NCBI Taxonomy" id="115783"/>
    <lineage>
        <taxon>Bacteria</taxon>
        <taxon>Pseudomonadati</taxon>
        <taxon>Thermodesulfobacteriota</taxon>
        <taxon>Desulfuromonadia</taxon>
        <taxon>Geobacterales</taxon>
        <taxon>Geobacteraceae</taxon>
        <taxon>Trichlorobacter</taxon>
    </lineage>
</organism>
<dbReference type="OrthoDB" id="5397099at2"/>
<reference evidence="2" key="1">
    <citation type="submission" date="2017-02" db="EMBL/GenBank/DDBJ databases">
        <authorList>
            <person name="Varghese N."/>
            <person name="Submissions S."/>
        </authorList>
    </citation>
    <scope>NUCLEOTIDE SEQUENCE [LARGE SCALE GENOMIC DNA]</scope>
    <source>
        <strain evidence="2">ATCC BAA-34</strain>
    </source>
</reference>